<dbReference type="AlphaFoldDB" id="A0A830FUD3"/>
<feature type="transmembrane region" description="Helical" evidence="5">
    <location>
        <begin position="359"/>
        <end position="379"/>
    </location>
</feature>
<evidence type="ECO:0000256" key="1">
    <source>
        <dbReference type="ARBA" id="ARBA00004141"/>
    </source>
</evidence>
<reference evidence="7" key="1">
    <citation type="journal article" date="2014" name="Int. J. Syst. Evol. Microbiol.">
        <title>Complete genome sequence of Corynebacterium casei LMG S-19264T (=DSM 44701T), isolated from a smear-ripened cheese.</title>
        <authorList>
            <consortium name="US DOE Joint Genome Institute (JGI-PGF)"/>
            <person name="Walter F."/>
            <person name="Albersmeier A."/>
            <person name="Kalinowski J."/>
            <person name="Ruckert C."/>
        </authorList>
    </citation>
    <scope>NUCLEOTIDE SEQUENCE</scope>
    <source>
        <strain evidence="7">JCM 16108</strain>
    </source>
</reference>
<sequence>MGVLDTDRRILALAFARMADSVGNSFLIVVLPLYIASGVVSGGTFGLAPALITGIILSMFGFFNSAIQPFAGNLSDRSGRRKVFVIAGLLLLTVANFVYTLVGSYAAVLLIRVAQGVGVALTVPATVALVNELSTDAGRGGSMGVFNTFRMVGFGLGPVVAGGVVAGGPYTLLGVSITGFESAFYVATVSSLVGAVLVHLLVSDPDPEELGEEAGEDLSIAVLDHEREGKLLDPVFTLGVASVFMAVGIALLEPLATHINATLDQNATWFGIEFAAFVLAQVLLQAPIGAWSDEYGRKPFILAGLLLLVPTTLAQGFVTTPLGMVAARFLQGVAGAAVFAPAMALAGDIAKGRSSGTTLSVLTMAFGLGVAIGPLSAGYLAGFTLPFGTSYAAPFVFGAVLAFLGFLLVYSQVDETVQRGPSGDRADADPAAAD</sequence>
<dbReference type="PANTHER" id="PTHR23518">
    <property type="entry name" value="C-METHYLTRANSFERASE"/>
    <property type="match status" value="1"/>
</dbReference>
<evidence type="ECO:0000313" key="8">
    <source>
        <dbReference type="EMBL" id="MBP1954646.1"/>
    </source>
</evidence>
<keyword evidence="4 5" id="KW-0472">Membrane</keyword>
<gene>
    <name evidence="7" type="ORF">GCM10009017_11060</name>
    <name evidence="8" type="ORF">J2752_001558</name>
</gene>
<keyword evidence="9" id="KW-1185">Reference proteome</keyword>
<feature type="transmembrane region" description="Helical" evidence="5">
    <location>
        <begin position="12"/>
        <end position="35"/>
    </location>
</feature>
<feature type="transmembrane region" description="Helical" evidence="5">
    <location>
        <begin position="391"/>
        <end position="410"/>
    </location>
</feature>
<dbReference type="Gene3D" id="1.20.1250.20">
    <property type="entry name" value="MFS general substrate transporter like domains"/>
    <property type="match status" value="2"/>
</dbReference>
<organism evidence="7 9">
    <name type="scientific">Halarchaeum rubridurum</name>
    <dbReference type="NCBI Taxonomy" id="489911"/>
    <lineage>
        <taxon>Archaea</taxon>
        <taxon>Methanobacteriati</taxon>
        <taxon>Methanobacteriota</taxon>
        <taxon>Stenosarchaea group</taxon>
        <taxon>Halobacteria</taxon>
        <taxon>Halobacteriales</taxon>
        <taxon>Halobacteriaceae</taxon>
    </lineage>
</organism>
<dbReference type="Pfam" id="PF07690">
    <property type="entry name" value="MFS_1"/>
    <property type="match status" value="2"/>
</dbReference>
<feature type="transmembrane region" description="Helical" evidence="5">
    <location>
        <begin position="182"/>
        <end position="202"/>
    </location>
</feature>
<dbReference type="RefSeq" id="WP_229732314.1">
    <property type="nucleotide sequence ID" value="NZ_BMOO01000002.1"/>
</dbReference>
<keyword evidence="2 5" id="KW-0812">Transmembrane</keyword>
<dbReference type="Proteomes" id="UP000614609">
    <property type="component" value="Unassembled WGS sequence"/>
</dbReference>
<reference evidence="7" key="2">
    <citation type="submission" date="2020-09" db="EMBL/GenBank/DDBJ databases">
        <authorList>
            <person name="Sun Q."/>
            <person name="Ohkuma M."/>
        </authorList>
    </citation>
    <scope>NUCLEOTIDE SEQUENCE</scope>
    <source>
        <strain evidence="7">JCM 16108</strain>
    </source>
</reference>
<keyword evidence="3 5" id="KW-1133">Transmembrane helix</keyword>
<feature type="transmembrane region" description="Helical" evidence="5">
    <location>
        <begin position="300"/>
        <end position="317"/>
    </location>
</feature>
<dbReference type="GO" id="GO:0022857">
    <property type="term" value="F:transmembrane transporter activity"/>
    <property type="evidence" value="ECO:0007669"/>
    <property type="project" value="InterPro"/>
</dbReference>
<feature type="transmembrane region" description="Helical" evidence="5">
    <location>
        <begin position="108"/>
        <end position="130"/>
    </location>
</feature>
<comment type="subcellular location">
    <subcellularLocation>
        <location evidence="1">Membrane</location>
        <topology evidence="1">Multi-pass membrane protein</topology>
    </subcellularLocation>
</comment>
<dbReference type="PANTHER" id="PTHR23518:SF2">
    <property type="entry name" value="MAJOR FACILITATOR SUPERFAMILY TRANSPORTER"/>
    <property type="match status" value="1"/>
</dbReference>
<evidence type="ECO:0000313" key="7">
    <source>
        <dbReference type="EMBL" id="GGM62716.1"/>
    </source>
</evidence>
<feature type="transmembrane region" description="Helical" evidence="5">
    <location>
        <begin position="235"/>
        <end position="256"/>
    </location>
</feature>
<dbReference type="PROSITE" id="PS50850">
    <property type="entry name" value="MFS"/>
    <property type="match status" value="1"/>
</dbReference>
<feature type="transmembrane region" description="Helical" evidence="5">
    <location>
        <begin position="151"/>
        <end position="170"/>
    </location>
</feature>
<feature type="transmembrane region" description="Helical" evidence="5">
    <location>
        <begin position="329"/>
        <end position="347"/>
    </location>
</feature>
<dbReference type="InterPro" id="IPR005829">
    <property type="entry name" value="Sugar_transporter_CS"/>
</dbReference>
<evidence type="ECO:0000259" key="6">
    <source>
        <dbReference type="PROSITE" id="PS50850"/>
    </source>
</evidence>
<evidence type="ECO:0000256" key="4">
    <source>
        <dbReference type="ARBA" id="ARBA00023136"/>
    </source>
</evidence>
<dbReference type="CDD" id="cd17325">
    <property type="entry name" value="MFS_MdtG_SLC18_like"/>
    <property type="match status" value="1"/>
</dbReference>
<feature type="transmembrane region" description="Helical" evidence="5">
    <location>
        <begin position="83"/>
        <end position="102"/>
    </location>
</feature>
<dbReference type="EMBL" id="JAGGKO010000002">
    <property type="protein sequence ID" value="MBP1954646.1"/>
    <property type="molecule type" value="Genomic_DNA"/>
</dbReference>
<evidence type="ECO:0000313" key="9">
    <source>
        <dbReference type="Proteomes" id="UP000614609"/>
    </source>
</evidence>
<protein>
    <submittedName>
        <fullName evidence="8">MFS family permease</fullName>
    </submittedName>
    <submittedName>
        <fullName evidence="7">MFS transporter</fullName>
    </submittedName>
</protein>
<evidence type="ECO:0000256" key="5">
    <source>
        <dbReference type="SAM" id="Phobius"/>
    </source>
</evidence>
<dbReference type="GO" id="GO:0016020">
    <property type="term" value="C:membrane"/>
    <property type="evidence" value="ECO:0007669"/>
    <property type="project" value="UniProtKB-SubCell"/>
</dbReference>
<feature type="domain" description="Major facilitator superfamily (MFS) profile" evidence="6">
    <location>
        <begin position="9"/>
        <end position="417"/>
    </location>
</feature>
<accession>A0A830FUD3</accession>
<comment type="caution">
    <text evidence="7">The sequence shown here is derived from an EMBL/GenBank/DDBJ whole genome shotgun (WGS) entry which is preliminary data.</text>
</comment>
<evidence type="ECO:0000256" key="2">
    <source>
        <dbReference type="ARBA" id="ARBA00022692"/>
    </source>
</evidence>
<dbReference type="Proteomes" id="UP000765891">
    <property type="component" value="Unassembled WGS sequence"/>
</dbReference>
<dbReference type="InterPro" id="IPR036259">
    <property type="entry name" value="MFS_trans_sf"/>
</dbReference>
<dbReference type="SUPFAM" id="SSF103473">
    <property type="entry name" value="MFS general substrate transporter"/>
    <property type="match status" value="2"/>
</dbReference>
<name>A0A830FUD3_9EURY</name>
<feature type="transmembrane region" description="Helical" evidence="5">
    <location>
        <begin position="268"/>
        <end position="288"/>
    </location>
</feature>
<dbReference type="InterPro" id="IPR011701">
    <property type="entry name" value="MFS"/>
</dbReference>
<dbReference type="PROSITE" id="PS00216">
    <property type="entry name" value="SUGAR_TRANSPORT_1"/>
    <property type="match status" value="1"/>
</dbReference>
<reference evidence="8" key="3">
    <citation type="submission" date="2021-03" db="EMBL/GenBank/DDBJ databases">
        <title>Genomic Encyclopedia of Type Strains, Phase IV (KMG-IV): sequencing the most valuable type-strain genomes for metagenomic binning, comparative biology and taxonomic classification.</title>
        <authorList>
            <person name="Goeker M."/>
        </authorList>
    </citation>
    <scope>NUCLEOTIDE SEQUENCE</scope>
    <source>
        <strain evidence="8">DSM 22443</strain>
    </source>
</reference>
<evidence type="ECO:0000256" key="3">
    <source>
        <dbReference type="ARBA" id="ARBA00022989"/>
    </source>
</evidence>
<feature type="transmembrane region" description="Helical" evidence="5">
    <location>
        <begin position="47"/>
        <end position="71"/>
    </location>
</feature>
<proteinExistence type="predicted"/>
<dbReference type="EMBL" id="BMOO01000002">
    <property type="protein sequence ID" value="GGM62716.1"/>
    <property type="molecule type" value="Genomic_DNA"/>
</dbReference>
<dbReference type="InterPro" id="IPR020846">
    <property type="entry name" value="MFS_dom"/>
</dbReference>